<dbReference type="GO" id="GO:0005667">
    <property type="term" value="C:transcription regulator complex"/>
    <property type="evidence" value="ECO:0007669"/>
    <property type="project" value="TreeGrafter"/>
</dbReference>
<dbReference type="PANTHER" id="PTHR12691:SF10">
    <property type="entry name" value="MEDIATOR OF RNA POLYMERASE II TRANSCRIPTION SUBUNIT 23"/>
    <property type="match status" value="1"/>
</dbReference>
<keyword evidence="3" id="KW-0805">Transcription regulation</keyword>
<evidence type="ECO:0000256" key="4">
    <source>
        <dbReference type="ARBA" id="ARBA00023163"/>
    </source>
</evidence>
<evidence type="ECO:0000256" key="3">
    <source>
        <dbReference type="ARBA" id="ARBA00023015"/>
    </source>
</evidence>
<evidence type="ECO:0000313" key="8">
    <source>
        <dbReference type="Proteomes" id="UP000027586"/>
    </source>
</evidence>
<comment type="similarity">
    <text evidence="2">Belongs to the Mediator complex subunit 23 family.</text>
</comment>
<name>A0A068RQT7_9FUNG</name>
<dbReference type="Proteomes" id="UP000027586">
    <property type="component" value="Unassembled WGS sequence"/>
</dbReference>
<feature type="region of interest" description="Disordered" evidence="6">
    <location>
        <begin position="529"/>
        <end position="548"/>
    </location>
</feature>
<comment type="caution">
    <text evidence="7">The sequence shown here is derived from an EMBL/GenBank/DDBJ whole genome shotgun (WGS) entry which is preliminary data.</text>
</comment>
<dbReference type="GO" id="GO:0016592">
    <property type="term" value="C:mediator complex"/>
    <property type="evidence" value="ECO:0007669"/>
    <property type="project" value="TreeGrafter"/>
</dbReference>
<dbReference type="GO" id="GO:0006357">
    <property type="term" value="P:regulation of transcription by RNA polymerase II"/>
    <property type="evidence" value="ECO:0007669"/>
    <property type="project" value="TreeGrafter"/>
</dbReference>
<organism evidence="7 8">
    <name type="scientific">Lichtheimia corymbifera JMRC:FSU:9682</name>
    <dbReference type="NCBI Taxonomy" id="1263082"/>
    <lineage>
        <taxon>Eukaryota</taxon>
        <taxon>Fungi</taxon>
        <taxon>Fungi incertae sedis</taxon>
        <taxon>Mucoromycota</taxon>
        <taxon>Mucoromycotina</taxon>
        <taxon>Mucoromycetes</taxon>
        <taxon>Mucorales</taxon>
        <taxon>Lichtheimiaceae</taxon>
        <taxon>Lichtheimia</taxon>
    </lineage>
</organism>
<comment type="subcellular location">
    <subcellularLocation>
        <location evidence="1">Nucleus</location>
    </subcellularLocation>
</comment>
<gene>
    <name evidence="7" type="ORF">LCOR_03570.1</name>
</gene>
<protein>
    <submittedName>
        <fullName evidence="7">Mediator of rna polymerase ii transcriptionsubunit 23 isoform 1</fullName>
    </submittedName>
</protein>
<dbReference type="OrthoDB" id="9982951at2759"/>
<dbReference type="PROSITE" id="PS50890">
    <property type="entry name" value="PUA"/>
    <property type="match status" value="1"/>
</dbReference>
<keyword evidence="5" id="KW-0539">Nucleus</keyword>
<proteinExistence type="inferred from homology"/>
<evidence type="ECO:0000256" key="2">
    <source>
        <dbReference type="ARBA" id="ARBA00010222"/>
    </source>
</evidence>
<dbReference type="VEuPathDB" id="FungiDB:LCOR_03570.1"/>
<keyword evidence="4" id="KW-0804">Transcription</keyword>
<dbReference type="Pfam" id="PF11573">
    <property type="entry name" value="Med23"/>
    <property type="match status" value="2"/>
</dbReference>
<dbReference type="GO" id="GO:0010628">
    <property type="term" value="P:positive regulation of gene expression"/>
    <property type="evidence" value="ECO:0007669"/>
    <property type="project" value="TreeGrafter"/>
</dbReference>
<keyword evidence="8" id="KW-1185">Reference proteome</keyword>
<accession>A0A068RQT7</accession>
<dbReference type="STRING" id="1263082.A0A068RQT7"/>
<reference evidence="7" key="1">
    <citation type="submission" date="2013-08" db="EMBL/GenBank/DDBJ databases">
        <title>Gene expansion shapes genome architecture in the human pathogen Lichtheimia corymbifera: an evolutionary genomics analysis in the ancient terrestrial Mucorales (Mucoromycotina).</title>
        <authorList>
            <person name="Schwartze V.U."/>
            <person name="Winter S."/>
            <person name="Shelest E."/>
            <person name="Marcet-Houben M."/>
            <person name="Horn F."/>
            <person name="Wehner S."/>
            <person name="Hoffmann K."/>
            <person name="Riege K."/>
            <person name="Sammeth M."/>
            <person name="Nowrousian M."/>
            <person name="Valiante V."/>
            <person name="Linde J."/>
            <person name="Jacobsen I.D."/>
            <person name="Marz M."/>
            <person name="Brakhage A.A."/>
            <person name="Gabaldon T."/>
            <person name="Bocker S."/>
            <person name="Voigt K."/>
        </authorList>
    </citation>
    <scope>NUCLEOTIDE SEQUENCE [LARGE SCALE GENOMIC DNA]</scope>
    <source>
        <strain evidence="7">FSU 9682</strain>
    </source>
</reference>
<evidence type="ECO:0000256" key="1">
    <source>
        <dbReference type="ARBA" id="ARBA00004123"/>
    </source>
</evidence>
<evidence type="ECO:0000256" key="5">
    <source>
        <dbReference type="ARBA" id="ARBA00023242"/>
    </source>
</evidence>
<dbReference type="PANTHER" id="PTHR12691">
    <property type="entry name" value="MEDIATOR OF RNA POLYMERASE II TRANSCRIPTION SUBUNIT 23"/>
    <property type="match status" value="1"/>
</dbReference>
<evidence type="ECO:0000256" key="6">
    <source>
        <dbReference type="SAM" id="MobiDB-lite"/>
    </source>
</evidence>
<evidence type="ECO:0000313" key="7">
    <source>
        <dbReference type="EMBL" id="CDH52040.1"/>
    </source>
</evidence>
<dbReference type="EMBL" id="CBTN010000011">
    <property type="protein sequence ID" value="CDH52040.1"/>
    <property type="molecule type" value="Genomic_DNA"/>
</dbReference>
<sequence>MESLRTVISRLFADPQDPTATPLEDTNRRYCGYFSRKPSKRRRVSLLHPKTEQAYTDQVALDDSPMVAFLLQTSRLDYDTLAHDFLRTCVVGNMSEQLKVIMLKYREPPLTLVKTTRLMAFLNHLLTIVPVTPKATTASGGHGSLTTTPFPLGQLFEDLTLTLSLRPAPGNNKSLTLSIWVVTIQFMLSCLKSNSQQALYNAGIATPAILGIIKHILLELTRLPATNMNPLQKQCFSLGKQMLDLFLVREHPINSTSSDQSSTTSVPIGIGSVSYYDVIVSFPELYGHFINEAPPTTGSQQQPTIANHNVWLMTLQYMITSITQDHRLMDKIHTVMAVNIIKHILREINTLPANMSTAQIDCLNKGKELINLLLLGPMGDGAGVVSHYDIIVALPDVYGHFLRGTFAQSIHWTMEKFVNELGKRRRHLAFLMMPPDASWPLISQLSRRHEYNDLTTRTSFHMFEGDLIEFVKEGNSTNIETHFRDMLFQRASMDEFRQLELSLTQTGLDTRQIRKAMVDKVRDVLQCIQQHSRSEKRPNSNPPNQDDTMWIPSNLDLWELMNETADQLYSFVAAEFFTYEDILQDFYDLVYQPNGEEYPAGAKHHLPKDNGLIWFLLQLFPIDRIAKEVIPRDFEGDESLFAKLGSLYNEAQTRSVDAFSLRDLALQSAITLQQHNIKDAANIKQRHRGISSALQYTSICYKIQAYFKQNYHSNVKNPDLFSNLDISEMTKIALVSQMRGEWVPFTLYVYLVPNEAEVGTLGNPESTYFKGGSLSYKLLDLLCVSGKHRLLQVIYKMMLESDVGPKYQNAQISCVSPNVIDVVYKLLYSAPCSSELMVKEIFDKIRRCDKRYKSKHDGQNTANNEMMLSLPTMRWLHTILQLMNYRFLRQLKFSPNSSGLFHYIRYSISYLEHRQVYRVLESFVFNVARMQMDVKLLRSLDDPKRDKPIWFAESETVARAMVTSISRLIKTRGQADIKTEQIHRVLGSLFEYRLDWSKESLSYFPEAVRSFYTDPQSHNQKIKVRPTINPAALRQQVINNKALTSYLLQGSPEHESIMVSYFSVAENQASLLCVIWIIAVMQGSMDVFHMPSVRKLLLLVAPARVDTHAVDLIDFILSVDYGQNRPDLPLKLLDAMIWKYQLVNFTNIISALGKGSGTPDRTSKAFRFIQYLLLESPEFVNRVTKWTSLGFSRRYWTEEDFHHKLMQYLNEYPEYHEYEAFAMAQKQGQMPALDPPLQPQMPVYFTNIVSDFVPFLEVLISRLVEYAQVDLLIAIMDRYGHLFYYHNAPLSFVSNLLLYYFPNDTLADPRVCKRVVRLLDFEQYDLAPEVIAYCQQDDLDAKAFDAGYFERVISKLADNLDTQKCAPRHNPNLPERQFREIGSPAVLGISIAMLEIMVTPIPPSTIVKYILDMVLLRGSRQTGVSALTIHATGLLISSLPSDHFVRPVLDELNNLVVKNPYLLEISEPTRLIRCGMPKQTNGKYFMSQSFPDLTSTAALRDTMSSRLSKAVVFPYIFNDYTFNLHNYSTNAPNCFLTLFHSLLHYSSLDAFRVLLEYLRTLRNSPDKLKTDVQLLYVCFLLGPALHRIEKLDNNNTDAEFLMELMHMVKHVTTLMDLKEGWSTQALEQVFDFLYHIRARFCKSPDLANQLREIIKSMNPPINQRLIRLVM</sequence>
<dbReference type="InterPro" id="IPR021629">
    <property type="entry name" value="Mediator_Med23"/>
</dbReference>